<dbReference type="EMBL" id="JBHRTA010000013">
    <property type="protein sequence ID" value="MFC3197067.1"/>
    <property type="molecule type" value="Genomic_DNA"/>
</dbReference>
<reference evidence="2" key="1">
    <citation type="journal article" date="2019" name="Int. J. Syst. Evol. Microbiol.">
        <title>The Global Catalogue of Microorganisms (GCM) 10K type strain sequencing project: providing services to taxonomists for standard genome sequencing and annotation.</title>
        <authorList>
            <consortium name="The Broad Institute Genomics Platform"/>
            <consortium name="The Broad Institute Genome Sequencing Center for Infectious Disease"/>
            <person name="Wu L."/>
            <person name="Ma J."/>
        </authorList>
    </citation>
    <scope>NUCLEOTIDE SEQUENCE [LARGE SCALE GENOMIC DNA]</scope>
    <source>
        <strain evidence="2">KCTC 52416</strain>
    </source>
</reference>
<comment type="caution">
    <text evidence="1">The sequence shown here is derived from an EMBL/GenBank/DDBJ whole genome shotgun (WGS) entry which is preliminary data.</text>
</comment>
<evidence type="ECO:0000313" key="2">
    <source>
        <dbReference type="Proteomes" id="UP001595526"/>
    </source>
</evidence>
<gene>
    <name evidence="1" type="ORF">ACFOET_05540</name>
</gene>
<protein>
    <submittedName>
        <fullName evidence="1">Uncharacterized protein</fullName>
    </submittedName>
</protein>
<dbReference type="RefSeq" id="WP_379020405.1">
    <property type="nucleotide sequence ID" value="NZ_JBHRTA010000013.1"/>
</dbReference>
<dbReference type="Pfam" id="PF26541">
    <property type="entry name" value="MafI2"/>
    <property type="match status" value="1"/>
</dbReference>
<evidence type="ECO:0000313" key="1">
    <source>
        <dbReference type="EMBL" id="MFC3197067.1"/>
    </source>
</evidence>
<dbReference type="InterPro" id="IPR058702">
    <property type="entry name" value="MafI2-like"/>
</dbReference>
<accession>A0ABV7JP43</accession>
<name>A0ABV7JP43_9SPHI</name>
<organism evidence="1 2">
    <name type="scientific">Parapedobacter deserti</name>
    <dbReference type="NCBI Taxonomy" id="1912957"/>
    <lineage>
        <taxon>Bacteria</taxon>
        <taxon>Pseudomonadati</taxon>
        <taxon>Bacteroidota</taxon>
        <taxon>Sphingobacteriia</taxon>
        <taxon>Sphingobacteriales</taxon>
        <taxon>Sphingobacteriaceae</taxon>
        <taxon>Parapedobacter</taxon>
    </lineage>
</organism>
<dbReference type="Proteomes" id="UP001595526">
    <property type="component" value="Unassembled WGS sequence"/>
</dbReference>
<sequence length="100" mass="11744">MNETEIRQALLISMQRALWGKIYPSVRAVAVGFEDIRKLKVICYLDREPREEDYENLSEVTAEVCADIDFKEVEEHCVYAVKPFSQLDNLASWVYIRKEE</sequence>
<keyword evidence="2" id="KW-1185">Reference proteome</keyword>
<proteinExistence type="predicted"/>